<comment type="caution">
    <text evidence="1">The sequence shown here is derived from an EMBL/GenBank/DDBJ whole genome shotgun (WGS) entry which is preliminary data.</text>
</comment>
<gene>
    <name evidence="1" type="ORF">F2Q68_00024809</name>
</gene>
<name>A0A8S9IHW0_BRACR</name>
<reference evidence="1" key="1">
    <citation type="submission" date="2019-12" db="EMBL/GenBank/DDBJ databases">
        <title>Genome sequencing and annotation of Brassica cretica.</title>
        <authorList>
            <person name="Studholme D.J."/>
            <person name="Sarris P.F."/>
        </authorList>
    </citation>
    <scope>NUCLEOTIDE SEQUENCE</scope>
    <source>
        <strain evidence="1">PFS-001/15</strain>
        <tissue evidence="1">Leaf</tissue>
    </source>
</reference>
<evidence type="ECO:0000313" key="2">
    <source>
        <dbReference type="Proteomes" id="UP000712281"/>
    </source>
</evidence>
<evidence type="ECO:0000313" key="1">
    <source>
        <dbReference type="EMBL" id="KAF2568983.1"/>
    </source>
</evidence>
<organism evidence="1 2">
    <name type="scientific">Brassica cretica</name>
    <name type="common">Mustard</name>
    <dbReference type="NCBI Taxonomy" id="69181"/>
    <lineage>
        <taxon>Eukaryota</taxon>
        <taxon>Viridiplantae</taxon>
        <taxon>Streptophyta</taxon>
        <taxon>Embryophyta</taxon>
        <taxon>Tracheophyta</taxon>
        <taxon>Spermatophyta</taxon>
        <taxon>Magnoliopsida</taxon>
        <taxon>eudicotyledons</taxon>
        <taxon>Gunneridae</taxon>
        <taxon>Pentapetalae</taxon>
        <taxon>rosids</taxon>
        <taxon>malvids</taxon>
        <taxon>Brassicales</taxon>
        <taxon>Brassicaceae</taxon>
        <taxon>Brassiceae</taxon>
        <taxon>Brassica</taxon>
    </lineage>
</organism>
<accession>A0A8S9IHW0</accession>
<proteinExistence type="predicted"/>
<dbReference type="EMBL" id="QGKW02001911">
    <property type="protein sequence ID" value="KAF2568983.1"/>
    <property type="molecule type" value="Genomic_DNA"/>
</dbReference>
<sequence length="95" mass="10483">MEKESDDTDEEHIQFMFRVKDQIKPNTPKRIHPKRLLLSPKGKPVPSVDILSSTKAIAGLLITAVKAAVAAAETPAPTAETFPCKKGRDWCCLVR</sequence>
<dbReference type="Proteomes" id="UP000712281">
    <property type="component" value="Unassembled WGS sequence"/>
</dbReference>
<protein>
    <submittedName>
        <fullName evidence="1">Uncharacterized protein</fullName>
    </submittedName>
</protein>
<dbReference type="AlphaFoldDB" id="A0A8S9IHW0"/>